<comment type="caution">
    <text evidence="1">The sequence shown here is derived from an EMBL/GenBank/DDBJ whole genome shotgun (WGS) entry which is preliminary data.</text>
</comment>
<accession>A0A847S456</accession>
<name>A0A847S456_9BACT</name>
<reference evidence="1 2" key="1">
    <citation type="submission" date="2020-04" db="EMBL/GenBank/DDBJ databases">
        <authorList>
            <person name="Yin C."/>
        </authorList>
    </citation>
    <scope>NUCLEOTIDE SEQUENCE [LARGE SCALE GENOMIC DNA]</scope>
    <source>
        <strain evidence="1 2">Ak56</strain>
    </source>
</reference>
<evidence type="ECO:0000313" key="2">
    <source>
        <dbReference type="Proteomes" id="UP000552864"/>
    </source>
</evidence>
<dbReference type="Proteomes" id="UP000552864">
    <property type="component" value="Unassembled WGS sequence"/>
</dbReference>
<evidence type="ECO:0000313" key="1">
    <source>
        <dbReference type="EMBL" id="NLR78080.1"/>
    </source>
</evidence>
<keyword evidence="2" id="KW-1185">Reference proteome</keyword>
<proteinExistence type="predicted"/>
<dbReference type="EMBL" id="JABAHZ010000001">
    <property type="protein sequence ID" value="NLR78080.1"/>
    <property type="molecule type" value="Genomic_DNA"/>
</dbReference>
<protein>
    <submittedName>
        <fullName evidence="1">Uncharacterized protein</fullName>
    </submittedName>
</protein>
<gene>
    <name evidence="1" type="ORF">HGH91_05555</name>
</gene>
<organism evidence="1 2">
    <name type="scientific">Chitinophaga eiseniae</name>
    <dbReference type="NCBI Taxonomy" id="634771"/>
    <lineage>
        <taxon>Bacteria</taxon>
        <taxon>Pseudomonadati</taxon>
        <taxon>Bacteroidota</taxon>
        <taxon>Chitinophagia</taxon>
        <taxon>Chitinophagales</taxon>
        <taxon>Chitinophagaceae</taxon>
        <taxon>Chitinophaga</taxon>
    </lineage>
</organism>
<dbReference type="AlphaFoldDB" id="A0A847S456"/>
<sequence>MDKVTPAEIIDAYKKEGIIITPQEAEEILSLMLLVIDLFITQNINNEKR</sequence>
<dbReference type="RefSeq" id="WP_168737435.1">
    <property type="nucleotide sequence ID" value="NZ_JABAHZ010000001.1"/>
</dbReference>